<evidence type="ECO:0000313" key="2">
    <source>
        <dbReference type="EMBL" id="KAF6328955.1"/>
    </source>
</evidence>
<dbReference type="AlphaFoldDB" id="A0A7J7VUR9"/>
<dbReference type="EMBL" id="JACAGB010000013">
    <property type="protein sequence ID" value="KAF6328955.1"/>
    <property type="molecule type" value="Genomic_DNA"/>
</dbReference>
<keyword evidence="3" id="KW-1185">Reference proteome</keyword>
<organism evidence="2 3">
    <name type="scientific">Pipistrellus kuhlii</name>
    <name type="common">Kuhl's pipistrelle</name>
    <dbReference type="NCBI Taxonomy" id="59472"/>
    <lineage>
        <taxon>Eukaryota</taxon>
        <taxon>Metazoa</taxon>
        <taxon>Chordata</taxon>
        <taxon>Craniata</taxon>
        <taxon>Vertebrata</taxon>
        <taxon>Euteleostomi</taxon>
        <taxon>Mammalia</taxon>
        <taxon>Eutheria</taxon>
        <taxon>Laurasiatheria</taxon>
        <taxon>Chiroptera</taxon>
        <taxon>Yangochiroptera</taxon>
        <taxon>Vespertilionidae</taxon>
        <taxon>Pipistrellus</taxon>
    </lineage>
</organism>
<gene>
    <name evidence="2" type="ORF">mPipKuh1_008284</name>
</gene>
<feature type="region of interest" description="Disordered" evidence="1">
    <location>
        <begin position="95"/>
        <end position="148"/>
    </location>
</feature>
<protein>
    <submittedName>
        <fullName evidence="2">Uncharacterized protein</fullName>
    </submittedName>
</protein>
<proteinExistence type="predicted"/>
<evidence type="ECO:0000313" key="3">
    <source>
        <dbReference type="Proteomes" id="UP000558488"/>
    </source>
</evidence>
<sequence>MLFLNQKHFNTLKTSKIKASKQNHSLLNTESSKQAGFASTTLLLREVVRLAHGCVLRALLVDYYVSVQFQPTCPDDTYGAENAVIHRGSQAGSSVTCPSDEKLHTHSSDPSLLCTLRDSRRARSPTSGPPSHPRKSTRCETEVNTKGFSKGHLSQKSIIFSTLTGRKSSL</sequence>
<comment type="caution">
    <text evidence="2">The sequence shown here is derived from an EMBL/GenBank/DDBJ whole genome shotgun (WGS) entry which is preliminary data.</text>
</comment>
<name>A0A7J7VUR9_PIPKU</name>
<reference evidence="2 3" key="1">
    <citation type="journal article" date="2020" name="Nature">
        <title>Six reference-quality genomes reveal evolution of bat adaptations.</title>
        <authorList>
            <person name="Jebb D."/>
            <person name="Huang Z."/>
            <person name="Pippel M."/>
            <person name="Hughes G.M."/>
            <person name="Lavrichenko K."/>
            <person name="Devanna P."/>
            <person name="Winkler S."/>
            <person name="Jermiin L.S."/>
            <person name="Skirmuntt E.C."/>
            <person name="Katzourakis A."/>
            <person name="Burkitt-Gray L."/>
            <person name="Ray D.A."/>
            <person name="Sullivan K.A.M."/>
            <person name="Roscito J.G."/>
            <person name="Kirilenko B.M."/>
            <person name="Davalos L.M."/>
            <person name="Corthals A.P."/>
            <person name="Power M.L."/>
            <person name="Jones G."/>
            <person name="Ransome R.D."/>
            <person name="Dechmann D.K.N."/>
            <person name="Locatelli A.G."/>
            <person name="Puechmaille S.J."/>
            <person name="Fedrigo O."/>
            <person name="Jarvis E.D."/>
            <person name="Hiller M."/>
            <person name="Vernes S.C."/>
            <person name="Myers E.W."/>
            <person name="Teeling E.C."/>
        </authorList>
    </citation>
    <scope>NUCLEOTIDE SEQUENCE [LARGE SCALE GENOMIC DNA]</scope>
    <source>
        <strain evidence="2">MPipKuh1</strain>
        <tissue evidence="2">Flight muscle</tissue>
    </source>
</reference>
<evidence type="ECO:0000256" key="1">
    <source>
        <dbReference type="SAM" id="MobiDB-lite"/>
    </source>
</evidence>
<dbReference type="Proteomes" id="UP000558488">
    <property type="component" value="Unassembled WGS sequence"/>
</dbReference>
<accession>A0A7J7VUR9</accession>